<evidence type="ECO:0008006" key="4">
    <source>
        <dbReference type="Google" id="ProtNLM"/>
    </source>
</evidence>
<organism evidence="2 3">
    <name type="scientific">Micromonospora pattaloongensis</name>
    <dbReference type="NCBI Taxonomy" id="405436"/>
    <lineage>
        <taxon>Bacteria</taxon>
        <taxon>Bacillati</taxon>
        <taxon>Actinomycetota</taxon>
        <taxon>Actinomycetes</taxon>
        <taxon>Micromonosporales</taxon>
        <taxon>Micromonosporaceae</taxon>
        <taxon>Micromonospora</taxon>
    </lineage>
</organism>
<feature type="chain" id="PRO_5017241585" description="DUF2690 domain-containing protein" evidence="1">
    <location>
        <begin position="30"/>
        <end position="150"/>
    </location>
</feature>
<dbReference type="AlphaFoldDB" id="A0A1H3JUS1"/>
<name>A0A1H3JUS1_9ACTN</name>
<evidence type="ECO:0000313" key="3">
    <source>
        <dbReference type="Proteomes" id="UP000242415"/>
    </source>
</evidence>
<keyword evidence="3" id="KW-1185">Reference proteome</keyword>
<dbReference type="OrthoDB" id="2863790at2"/>
<proteinExistence type="predicted"/>
<dbReference type="EMBL" id="FNPH01000002">
    <property type="protein sequence ID" value="SDY43014.1"/>
    <property type="molecule type" value="Genomic_DNA"/>
</dbReference>
<accession>A0A1H3JUS1</accession>
<evidence type="ECO:0000313" key="2">
    <source>
        <dbReference type="EMBL" id="SDY43014.1"/>
    </source>
</evidence>
<dbReference type="Proteomes" id="UP000242415">
    <property type="component" value="Unassembled WGS sequence"/>
</dbReference>
<dbReference type="Pfam" id="PF10901">
    <property type="entry name" value="DUF2690"/>
    <property type="match status" value="1"/>
</dbReference>
<keyword evidence="1" id="KW-0732">Signal</keyword>
<evidence type="ECO:0000256" key="1">
    <source>
        <dbReference type="SAM" id="SignalP"/>
    </source>
</evidence>
<dbReference type="PROSITE" id="PS51257">
    <property type="entry name" value="PROKAR_LIPOPROTEIN"/>
    <property type="match status" value="1"/>
</dbReference>
<gene>
    <name evidence="2" type="ORF">SAMN05444365_102239</name>
</gene>
<feature type="signal peptide" evidence="1">
    <location>
        <begin position="1"/>
        <end position="29"/>
    </location>
</feature>
<sequence>MRNIDVRRLATALCATAALMLATATPAAAATSGCGWSCEGKDPATYKNWTSSTSYYYCGDDAETKGVATTGRPNDYTVLLRYSPRCRTVWALSGHEVYFWVERKSPYGFADAYPVTGGGTVRTVMLNDAGYVSRACYSYPAGGTICSEWY</sequence>
<dbReference type="InterPro" id="IPR021224">
    <property type="entry name" value="DUF2690"/>
</dbReference>
<dbReference type="RefSeq" id="WP_091553205.1">
    <property type="nucleotide sequence ID" value="NZ_FNPH01000002.1"/>
</dbReference>
<reference evidence="3" key="1">
    <citation type="submission" date="2016-10" db="EMBL/GenBank/DDBJ databases">
        <authorList>
            <person name="Varghese N."/>
            <person name="Submissions S."/>
        </authorList>
    </citation>
    <scope>NUCLEOTIDE SEQUENCE [LARGE SCALE GENOMIC DNA]</scope>
    <source>
        <strain evidence="3">DSM 45245</strain>
    </source>
</reference>
<protein>
    <recommendedName>
        <fullName evidence="4">DUF2690 domain-containing protein</fullName>
    </recommendedName>
</protein>